<dbReference type="OrthoDB" id="4157938at2"/>
<feature type="domain" description="AbiTii" evidence="3">
    <location>
        <begin position="5"/>
        <end position="191"/>
    </location>
</feature>
<evidence type="ECO:0000256" key="1">
    <source>
        <dbReference type="SAM" id="MobiDB-lite"/>
    </source>
</evidence>
<sequence length="297" mass="31907">MSKGLLAQIEAGVLGDEPLPRLLQKCVVLGGRAGSEKMRGWARQELNGYPNIKDIPPYRKLVAQVKVTLTNPMGYQPVTSSFSTAQLPESMRSFLDDLDAPLEQVPMSGGIGELDALASSGKDEHWLVPWWADVLLPVLNEHYVDPHTTRVRDVYWALSNAQLKGLLVQVRTNLAELVGELLSLTPENGEPSKEAADAVTVFLVTGDRNVFTNLRQETSGGTAIGSQNASGDGSSVIGNQAASGEGNTITGRDVSPTAPAAKEGFFKRWRKRGIIVGIATVVAAIVGLLQLLDQTPW</sequence>
<reference evidence="4 5" key="1">
    <citation type="submission" date="2016-07" db="EMBL/GenBank/DDBJ databases">
        <title>Draft genome sequence of Prauserella muralis DSM 45305, isolated from a mould-covered wall in an indoor environment.</title>
        <authorList>
            <person name="Ruckert C."/>
            <person name="Albersmeier A."/>
            <person name="Jiang C.-L."/>
            <person name="Jiang Y."/>
            <person name="Kalinowski J."/>
            <person name="Schneider O."/>
            <person name="Winkler A."/>
            <person name="Zotchev S.B."/>
        </authorList>
    </citation>
    <scope>NUCLEOTIDE SEQUENCE [LARGE SCALE GENOMIC DNA]</scope>
    <source>
        <strain evidence="4 5">DSM 45305</strain>
        <plasmid evidence="5">ppmurdsm45305</plasmid>
    </source>
</reference>
<organism evidence="4 5">
    <name type="scientific">Prauserella muralis</name>
    <dbReference type="NCBI Taxonomy" id="588067"/>
    <lineage>
        <taxon>Bacteria</taxon>
        <taxon>Bacillati</taxon>
        <taxon>Actinomycetota</taxon>
        <taxon>Actinomycetes</taxon>
        <taxon>Pseudonocardiales</taxon>
        <taxon>Pseudonocardiaceae</taxon>
        <taxon>Prauserella</taxon>
    </lineage>
</organism>
<evidence type="ECO:0000313" key="5">
    <source>
        <dbReference type="Proteomes" id="UP000249915"/>
    </source>
</evidence>
<protein>
    <recommendedName>
        <fullName evidence="3">AbiTii domain-containing protein</fullName>
    </recommendedName>
</protein>
<evidence type="ECO:0000313" key="4">
    <source>
        <dbReference type="EMBL" id="PXY16626.1"/>
    </source>
</evidence>
<evidence type="ECO:0000256" key="2">
    <source>
        <dbReference type="SAM" id="Phobius"/>
    </source>
</evidence>
<dbReference type="InterPro" id="IPR041304">
    <property type="entry name" value="AbiTii"/>
</dbReference>
<proteinExistence type="predicted"/>
<dbReference type="AlphaFoldDB" id="A0A2V4ABZ0"/>
<dbReference type="Proteomes" id="UP000249915">
    <property type="component" value="Plasmid pPmurDSM45305"/>
</dbReference>
<geneLocation type="plasmid" evidence="5">
    <name>ppmurdsm45305</name>
</geneLocation>
<feature type="transmembrane region" description="Helical" evidence="2">
    <location>
        <begin position="273"/>
        <end position="292"/>
    </location>
</feature>
<keyword evidence="5" id="KW-1185">Reference proteome</keyword>
<accession>A0A2V4ABZ0</accession>
<evidence type="ECO:0000259" key="3">
    <source>
        <dbReference type="Pfam" id="PF18864"/>
    </source>
</evidence>
<keyword evidence="2" id="KW-0812">Transmembrane</keyword>
<feature type="compositionally biased region" description="Polar residues" evidence="1">
    <location>
        <begin position="221"/>
        <end position="250"/>
    </location>
</feature>
<dbReference type="RefSeq" id="WP_112278872.1">
    <property type="nucleotide sequence ID" value="NZ_CM009984.1"/>
</dbReference>
<comment type="caution">
    <text evidence="4">The sequence shown here is derived from an EMBL/GenBank/DDBJ whole genome shotgun (WGS) entry which is preliminary data.</text>
</comment>
<keyword evidence="4" id="KW-0614">Plasmid</keyword>
<dbReference type="Pfam" id="PF18864">
    <property type="entry name" value="AbiTii"/>
    <property type="match status" value="1"/>
</dbReference>
<gene>
    <name evidence="4" type="ORF">BAY60_36155</name>
</gene>
<feature type="region of interest" description="Disordered" evidence="1">
    <location>
        <begin position="221"/>
        <end position="255"/>
    </location>
</feature>
<keyword evidence="2" id="KW-0472">Membrane</keyword>
<name>A0A2V4ABZ0_9PSEU</name>
<keyword evidence="2" id="KW-1133">Transmembrane helix</keyword>
<dbReference type="EMBL" id="MASW01000024">
    <property type="protein sequence ID" value="PXY16626.1"/>
    <property type="molecule type" value="Genomic_DNA"/>
</dbReference>